<name>A0A3N4I501_ASCIM</name>
<dbReference type="Proteomes" id="UP000275078">
    <property type="component" value="Unassembled WGS sequence"/>
</dbReference>
<feature type="chain" id="PRO_5018211454" description="Fungal calcium binding protein domain-containing protein" evidence="1">
    <location>
        <begin position="23"/>
        <end position="128"/>
    </location>
</feature>
<keyword evidence="1" id="KW-0732">Signal</keyword>
<accession>A0A3N4I501</accession>
<gene>
    <name evidence="2" type="ORF">BJ508DRAFT_417360</name>
</gene>
<evidence type="ECO:0000313" key="2">
    <source>
        <dbReference type="EMBL" id="RPA76934.1"/>
    </source>
</evidence>
<dbReference type="AlphaFoldDB" id="A0A3N4I501"/>
<evidence type="ECO:0000256" key="1">
    <source>
        <dbReference type="SAM" id="SignalP"/>
    </source>
</evidence>
<proteinExistence type="predicted"/>
<reference evidence="2 3" key="1">
    <citation type="journal article" date="2018" name="Nat. Ecol. Evol.">
        <title>Pezizomycetes genomes reveal the molecular basis of ectomycorrhizal truffle lifestyle.</title>
        <authorList>
            <person name="Murat C."/>
            <person name="Payen T."/>
            <person name="Noel B."/>
            <person name="Kuo A."/>
            <person name="Morin E."/>
            <person name="Chen J."/>
            <person name="Kohler A."/>
            <person name="Krizsan K."/>
            <person name="Balestrini R."/>
            <person name="Da Silva C."/>
            <person name="Montanini B."/>
            <person name="Hainaut M."/>
            <person name="Levati E."/>
            <person name="Barry K.W."/>
            <person name="Belfiori B."/>
            <person name="Cichocki N."/>
            <person name="Clum A."/>
            <person name="Dockter R.B."/>
            <person name="Fauchery L."/>
            <person name="Guy J."/>
            <person name="Iotti M."/>
            <person name="Le Tacon F."/>
            <person name="Lindquist E.A."/>
            <person name="Lipzen A."/>
            <person name="Malagnac F."/>
            <person name="Mello A."/>
            <person name="Molinier V."/>
            <person name="Miyauchi S."/>
            <person name="Poulain J."/>
            <person name="Riccioni C."/>
            <person name="Rubini A."/>
            <person name="Sitrit Y."/>
            <person name="Splivallo R."/>
            <person name="Traeger S."/>
            <person name="Wang M."/>
            <person name="Zifcakova L."/>
            <person name="Wipf D."/>
            <person name="Zambonelli A."/>
            <person name="Paolocci F."/>
            <person name="Nowrousian M."/>
            <person name="Ottonello S."/>
            <person name="Baldrian P."/>
            <person name="Spatafora J.W."/>
            <person name="Henrissat B."/>
            <person name="Nagy L.G."/>
            <person name="Aury J.M."/>
            <person name="Wincker P."/>
            <person name="Grigoriev I.V."/>
            <person name="Bonfante P."/>
            <person name="Martin F.M."/>
        </authorList>
    </citation>
    <scope>NUCLEOTIDE SEQUENCE [LARGE SCALE GENOMIC DNA]</scope>
    <source>
        <strain evidence="2 3">RN42</strain>
    </source>
</reference>
<dbReference type="EMBL" id="ML119734">
    <property type="protein sequence ID" value="RPA76934.1"/>
    <property type="molecule type" value="Genomic_DNA"/>
</dbReference>
<sequence>MRPQIIFTTFLTLASFAAVSLSAPTAFPSSESTQSLIAKDLADKIAAVLQISPAKAQRLLDIPQAESKTAGAVDPFDDDDKSACGGLFKFVCKIFSSKPKPNNNNIQLRPDIQPGMGITTTITGGGRK</sequence>
<organism evidence="2 3">
    <name type="scientific">Ascobolus immersus RN42</name>
    <dbReference type="NCBI Taxonomy" id="1160509"/>
    <lineage>
        <taxon>Eukaryota</taxon>
        <taxon>Fungi</taxon>
        <taxon>Dikarya</taxon>
        <taxon>Ascomycota</taxon>
        <taxon>Pezizomycotina</taxon>
        <taxon>Pezizomycetes</taxon>
        <taxon>Pezizales</taxon>
        <taxon>Ascobolaceae</taxon>
        <taxon>Ascobolus</taxon>
    </lineage>
</organism>
<protein>
    <recommendedName>
        <fullName evidence="4">Fungal calcium binding protein domain-containing protein</fullName>
    </recommendedName>
</protein>
<evidence type="ECO:0008006" key="4">
    <source>
        <dbReference type="Google" id="ProtNLM"/>
    </source>
</evidence>
<keyword evidence="3" id="KW-1185">Reference proteome</keyword>
<evidence type="ECO:0000313" key="3">
    <source>
        <dbReference type="Proteomes" id="UP000275078"/>
    </source>
</evidence>
<feature type="signal peptide" evidence="1">
    <location>
        <begin position="1"/>
        <end position="22"/>
    </location>
</feature>